<proteinExistence type="predicted"/>
<sequence>MSRLFGSITTTFSAVRQAGKFFSMYCAFTSSSKLFADFLAPRFPYLSASGCFRYTDTEVPSVVIEPSNCILRRDRKALVRRLQTRNHKSTFSTASASWRVMQRMWA</sequence>
<dbReference type="VEuPathDB" id="FungiDB:SPPG_08939"/>
<protein>
    <submittedName>
        <fullName evidence="1">Uncharacterized protein</fullName>
    </submittedName>
</protein>
<dbReference type="Proteomes" id="UP000053201">
    <property type="component" value="Unassembled WGS sequence"/>
</dbReference>
<accession>A0A0L0HT34</accession>
<evidence type="ECO:0000313" key="1">
    <source>
        <dbReference type="EMBL" id="KND04055.1"/>
    </source>
</evidence>
<dbReference type="AlphaFoldDB" id="A0A0L0HT34"/>
<keyword evidence="2" id="KW-1185">Reference proteome</keyword>
<organism evidence="1 2">
    <name type="scientific">Spizellomyces punctatus (strain DAOM BR117)</name>
    <dbReference type="NCBI Taxonomy" id="645134"/>
    <lineage>
        <taxon>Eukaryota</taxon>
        <taxon>Fungi</taxon>
        <taxon>Fungi incertae sedis</taxon>
        <taxon>Chytridiomycota</taxon>
        <taxon>Chytridiomycota incertae sedis</taxon>
        <taxon>Chytridiomycetes</taxon>
        <taxon>Spizellomycetales</taxon>
        <taxon>Spizellomycetaceae</taxon>
        <taxon>Spizellomyces</taxon>
    </lineage>
</organism>
<gene>
    <name evidence="1" type="ORF">SPPG_08939</name>
</gene>
<dbReference type="GeneID" id="27692064"/>
<dbReference type="EMBL" id="KQ257451">
    <property type="protein sequence ID" value="KND04055.1"/>
    <property type="molecule type" value="Genomic_DNA"/>
</dbReference>
<reference evidence="1 2" key="1">
    <citation type="submission" date="2009-08" db="EMBL/GenBank/DDBJ databases">
        <title>The Genome Sequence of Spizellomyces punctatus strain DAOM BR117.</title>
        <authorList>
            <consortium name="The Broad Institute Genome Sequencing Platform"/>
            <person name="Russ C."/>
            <person name="Cuomo C."/>
            <person name="Shea T."/>
            <person name="Young S.K."/>
            <person name="Zeng Q."/>
            <person name="Koehrsen M."/>
            <person name="Haas B."/>
            <person name="Borodovsky M."/>
            <person name="Guigo R."/>
            <person name="Alvarado L."/>
            <person name="Berlin A."/>
            <person name="Bochicchio J."/>
            <person name="Borenstein D."/>
            <person name="Chapman S."/>
            <person name="Chen Z."/>
            <person name="Engels R."/>
            <person name="Freedman E."/>
            <person name="Gellesch M."/>
            <person name="Goldberg J."/>
            <person name="Griggs A."/>
            <person name="Gujja S."/>
            <person name="Heiman D."/>
            <person name="Hepburn T."/>
            <person name="Howarth C."/>
            <person name="Jen D."/>
            <person name="Larson L."/>
            <person name="Lewis B."/>
            <person name="Mehta T."/>
            <person name="Park D."/>
            <person name="Pearson M."/>
            <person name="Roberts A."/>
            <person name="Saif S."/>
            <person name="Shenoy N."/>
            <person name="Sisk P."/>
            <person name="Stolte C."/>
            <person name="Sykes S."/>
            <person name="Thomson T."/>
            <person name="Walk T."/>
            <person name="White J."/>
            <person name="Yandava C."/>
            <person name="Burger G."/>
            <person name="Gray M.W."/>
            <person name="Holland P.W.H."/>
            <person name="King N."/>
            <person name="Lang F.B.F."/>
            <person name="Roger A.J."/>
            <person name="Ruiz-Trillo I."/>
            <person name="Lander E."/>
            <person name="Nusbaum C."/>
        </authorList>
    </citation>
    <scope>NUCLEOTIDE SEQUENCE [LARGE SCALE GENOMIC DNA]</scope>
    <source>
        <strain evidence="1 2">DAOM BR117</strain>
    </source>
</reference>
<evidence type="ECO:0000313" key="2">
    <source>
        <dbReference type="Proteomes" id="UP000053201"/>
    </source>
</evidence>
<name>A0A0L0HT34_SPIPD</name>
<dbReference type="RefSeq" id="XP_016612094.1">
    <property type="nucleotide sequence ID" value="XM_016757089.1"/>
</dbReference>
<dbReference type="InParanoid" id="A0A0L0HT34"/>